<dbReference type="Gene3D" id="1.25.40.10">
    <property type="entry name" value="Tetratricopeptide repeat domain"/>
    <property type="match status" value="1"/>
</dbReference>
<dbReference type="InterPro" id="IPR011990">
    <property type="entry name" value="TPR-like_helical_dom_sf"/>
</dbReference>
<dbReference type="SMART" id="SM00671">
    <property type="entry name" value="SEL1"/>
    <property type="match status" value="4"/>
</dbReference>
<organism evidence="2 3">
    <name type="scientific">Vibrio genomosp. F6 str. FF-238</name>
    <dbReference type="NCBI Taxonomy" id="1191298"/>
    <lineage>
        <taxon>Bacteria</taxon>
        <taxon>Pseudomonadati</taxon>
        <taxon>Pseudomonadota</taxon>
        <taxon>Gammaproteobacteria</taxon>
        <taxon>Vibrionales</taxon>
        <taxon>Vibrionaceae</taxon>
        <taxon>Vibrio</taxon>
    </lineage>
</organism>
<keyword evidence="1" id="KW-0812">Transmembrane</keyword>
<name>A0A1E5CUV2_9VIBR</name>
<evidence type="ECO:0008006" key="4">
    <source>
        <dbReference type="Google" id="ProtNLM"/>
    </source>
</evidence>
<dbReference type="SUPFAM" id="SSF81901">
    <property type="entry name" value="HCP-like"/>
    <property type="match status" value="1"/>
</dbReference>
<evidence type="ECO:0000256" key="1">
    <source>
        <dbReference type="SAM" id="Phobius"/>
    </source>
</evidence>
<dbReference type="PANTHER" id="PTHR11102:SF160">
    <property type="entry name" value="ERAD-ASSOCIATED E3 UBIQUITIN-PROTEIN LIGASE COMPONENT HRD3"/>
    <property type="match status" value="1"/>
</dbReference>
<dbReference type="PANTHER" id="PTHR11102">
    <property type="entry name" value="SEL-1-LIKE PROTEIN"/>
    <property type="match status" value="1"/>
</dbReference>
<evidence type="ECO:0000313" key="2">
    <source>
        <dbReference type="EMBL" id="OEE73638.1"/>
    </source>
</evidence>
<keyword evidence="1" id="KW-0472">Membrane</keyword>
<dbReference type="AlphaFoldDB" id="A0A1E5CUV2"/>
<dbReference type="EMBL" id="AJYW02000228">
    <property type="protein sequence ID" value="OEE73638.1"/>
    <property type="molecule type" value="Genomic_DNA"/>
</dbReference>
<keyword evidence="3" id="KW-1185">Reference proteome</keyword>
<dbReference type="Proteomes" id="UP000094165">
    <property type="component" value="Unassembled WGS sequence"/>
</dbReference>
<proteinExistence type="predicted"/>
<reference evidence="2 3" key="1">
    <citation type="journal article" date="2012" name="Science">
        <title>Ecological populations of bacteria act as socially cohesive units of antibiotic production and resistance.</title>
        <authorList>
            <person name="Cordero O.X."/>
            <person name="Wildschutte H."/>
            <person name="Kirkup B."/>
            <person name="Proehl S."/>
            <person name="Ngo L."/>
            <person name="Hussain F."/>
            <person name="Le Roux F."/>
            <person name="Mincer T."/>
            <person name="Polz M.F."/>
        </authorList>
    </citation>
    <scope>NUCLEOTIDE SEQUENCE [LARGE SCALE GENOMIC DNA]</scope>
    <source>
        <strain evidence="2 3">FF-238</strain>
    </source>
</reference>
<gene>
    <name evidence="2" type="ORF">A130_06890</name>
</gene>
<dbReference type="InterPro" id="IPR050767">
    <property type="entry name" value="Sel1_AlgK"/>
</dbReference>
<dbReference type="InterPro" id="IPR006597">
    <property type="entry name" value="Sel1-like"/>
</dbReference>
<accession>A0A1E5CUV2</accession>
<feature type="transmembrane region" description="Helical" evidence="1">
    <location>
        <begin position="6"/>
        <end position="27"/>
    </location>
</feature>
<evidence type="ECO:0000313" key="3">
    <source>
        <dbReference type="Proteomes" id="UP000094165"/>
    </source>
</evidence>
<comment type="caution">
    <text evidence="2">The sequence shown here is derived from an EMBL/GenBank/DDBJ whole genome shotgun (WGS) entry which is preliminary data.</text>
</comment>
<dbReference type="RefSeq" id="WP_017052238.1">
    <property type="nucleotide sequence ID" value="NZ_AJYW02000228.1"/>
</dbReference>
<keyword evidence="1" id="KW-1133">Transmembrane helix</keyword>
<dbReference type="Pfam" id="PF08238">
    <property type="entry name" value="Sel1"/>
    <property type="match status" value="3"/>
</dbReference>
<protein>
    <recommendedName>
        <fullName evidence="4">Sel1 repeat family protein</fullName>
    </recommendedName>
</protein>
<sequence>MSTMGIAIGATLLSLVLVFVWLVSLSLRKQRIEQERKAREVAYRKAIEKAKQQEQQERVFKAETGHVPTILFLAKEAERGNLKEALYWYNKAAKLDNVSGMYGVVRISDRVKDDLILKEQANFWRLSIAAADGDKHAKYEAGKALIGGRGTDKNIPKGVSVIEEVADEGNVEAMLFMGDWSMSKENMNKSPVASSEWYQLAANKGNSNGRIKLGLNYLHGIGVEKSHTKGCYWLELAAEKGSYEAMYHAGEAWREHGANGNAIAYIWLFLSAHFGYEPARAARDVVGGIIDVETVVGLQTLSKPLMKKLTEGAAPKHSIIRALNKLYKREEFFPEKLSSEDVQPVDNVVVESDDVNKSAFDVSFDFLPNSDYSAEDKSQTH</sequence>